<protein>
    <recommendedName>
        <fullName evidence="3">CDP-alcohol phosphatidyltransferase</fullName>
    </recommendedName>
</protein>
<proteinExistence type="predicted"/>
<dbReference type="GO" id="GO:0008654">
    <property type="term" value="P:phospholipid biosynthetic process"/>
    <property type="evidence" value="ECO:0007669"/>
    <property type="project" value="InterPro"/>
</dbReference>
<dbReference type="Pfam" id="PF01066">
    <property type="entry name" value="CDP-OH_P_transf"/>
    <property type="match status" value="1"/>
</dbReference>
<evidence type="ECO:0008006" key="3">
    <source>
        <dbReference type="Google" id="ProtNLM"/>
    </source>
</evidence>
<reference evidence="2" key="1">
    <citation type="submission" date="2023-07" db="EMBL/GenBank/DDBJ databases">
        <authorList>
            <person name="Pelsma A.J. K."/>
        </authorList>
    </citation>
    <scope>NUCLEOTIDE SEQUENCE</scope>
</reference>
<name>A0AA48M328_9ZZZZ</name>
<dbReference type="AlphaFoldDB" id="A0AA48M328"/>
<feature type="transmembrane region" description="Helical" evidence="1">
    <location>
        <begin position="119"/>
        <end position="138"/>
    </location>
</feature>
<dbReference type="GO" id="GO:0016020">
    <property type="term" value="C:membrane"/>
    <property type="evidence" value="ECO:0007669"/>
    <property type="project" value="InterPro"/>
</dbReference>
<dbReference type="EMBL" id="OY288114">
    <property type="protein sequence ID" value="CAJ0890201.1"/>
    <property type="molecule type" value="Genomic_DNA"/>
</dbReference>
<evidence type="ECO:0000313" key="2">
    <source>
        <dbReference type="EMBL" id="CAJ0890201.1"/>
    </source>
</evidence>
<accession>A0AA48M328</accession>
<dbReference type="Gene3D" id="1.20.120.1760">
    <property type="match status" value="1"/>
</dbReference>
<gene>
    <name evidence="2" type="ORF">AMST5_04025</name>
</gene>
<feature type="transmembrane region" description="Helical" evidence="1">
    <location>
        <begin position="58"/>
        <end position="81"/>
    </location>
</feature>
<feature type="transmembrane region" description="Helical" evidence="1">
    <location>
        <begin position="183"/>
        <end position="206"/>
    </location>
</feature>
<dbReference type="GO" id="GO:0016780">
    <property type="term" value="F:phosphotransferase activity, for other substituted phosphate groups"/>
    <property type="evidence" value="ECO:0007669"/>
    <property type="project" value="InterPro"/>
</dbReference>
<feature type="transmembrane region" description="Helical" evidence="1">
    <location>
        <begin position="158"/>
        <end position="177"/>
    </location>
</feature>
<keyword evidence="1" id="KW-0472">Membrane</keyword>
<keyword evidence="1" id="KW-0812">Transmembrane</keyword>
<keyword evidence="1" id="KW-1133">Transmembrane helix</keyword>
<sequence length="244" mass="26540">MASLRINDSFLASMERKLLGELVRRLPAGATPDHLTAIGLAGALLTAVGFVACRWSDAGLVPVVVGLFLNWFGDSLDGTLARFRRIERQHYGFFIDHSADLIAQTLIIVGLGLSPFFTIPSALLVLSLYLLMSSYTYLRVVTESVHRLSYGGMGATEFRILVAAWALFAAACGPGLISFEICSFVGLDLIIGLLSAVTFIGFIGVVRNDLSRLRREEPLREAPRAIAPAPEVILDHGLQRRLAQ</sequence>
<dbReference type="InterPro" id="IPR043130">
    <property type="entry name" value="CDP-OH_PTrfase_TM_dom"/>
</dbReference>
<feature type="transmembrane region" description="Helical" evidence="1">
    <location>
        <begin position="34"/>
        <end position="52"/>
    </location>
</feature>
<evidence type="ECO:0000256" key="1">
    <source>
        <dbReference type="SAM" id="Phobius"/>
    </source>
</evidence>
<organism evidence="2">
    <name type="scientific">freshwater sediment metagenome</name>
    <dbReference type="NCBI Taxonomy" id="556182"/>
    <lineage>
        <taxon>unclassified sequences</taxon>
        <taxon>metagenomes</taxon>
        <taxon>ecological metagenomes</taxon>
    </lineage>
</organism>
<dbReference type="InterPro" id="IPR000462">
    <property type="entry name" value="CDP-OH_P_trans"/>
</dbReference>